<keyword evidence="1" id="KW-0812">Transmembrane</keyword>
<organism evidence="2 3">
    <name type="scientific">Streptomyces aureus</name>
    <dbReference type="NCBI Taxonomy" id="193461"/>
    <lineage>
        <taxon>Bacteria</taxon>
        <taxon>Bacillati</taxon>
        <taxon>Actinomycetota</taxon>
        <taxon>Actinomycetes</taxon>
        <taxon>Kitasatosporales</taxon>
        <taxon>Streptomycetaceae</taxon>
        <taxon>Streptomyces</taxon>
    </lineage>
</organism>
<protein>
    <submittedName>
        <fullName evidence="2">Uncharacterized protein</fullName>
    </submittedName>
</protein>
<feature type="transmembrane region" description="Helical" evidence="1">
    <location>
        <begin position="21"/>
        <end position="41"/>
    </location>
</feature>
<proteinExistence type="predicted"/>
<dbReference type="Proteomes" id="UP001571476">
    <property type="component" value="Unassembled WGS sequence"/>
</dbReference>
<dbReference type="PROSITE" id="PS51257">
    <property type="entry name" value="PROKAR_LIPOPROTEIN"/>
    <property type="match status" value="1"/>
</dbReference>
<gene>
    <name evidence="2" type="ORF">ACEG43_38975</name>
</gene>
<keyword evidence="3" id="KW-1185">Reference proteome</keyword>
<reference evidence="2 3" key="1">
    <citation type="submission" date="2024-08" db="EMBL/GenBank/DDBJ databases">
        <title>Genome sequence of Streptomyces aureus CACIA-1.46HGO.</title>
        <authorList>
            <person name="Evangelista-Martinez Z."/>
        </authorList>
    </citation>
    <scope>NUCLEOTIDE SEQUENCE [LARGE SCALE GENOMIC DNA]</scope>
    <source>
        <strain evidence="2 3">CACIA-1.46HGO</strain>
    </source>
</reference>
<evidence type="ECO:0000313" key="3">
    <source>
        <dbReference type="Proteomes" id="UP001571476"/>
    </source>
</evidence>
<sequence>MKSTRSTQSPRDAAVVLLVEWCGWLAAIVFALGCIHGWWWGGDLRNLPLIGDSTARAAAEHRGWPGVPLLVMGLGGLAVRQLWRAVAHRVFAGGAGWEGRRAPQFRLSQGSC</sequence>
<accession>A0ABV4SYI7</accession>
<dbReference type="EMBL" id="JBGOSP010000033">
    <property type="protein sequence ID" value="MFA3842113.1"/>
    <property type="molecule type" value="Genomic_DNA"/>
</dbReference>
<keyword evidence="1" id="KW-0472">Membrane</keyword>
<evidence type="ECO:0000256" key="1">
    <source>
        <dbReference type="SAM" id="Phobius"/>
    </source>
</evidence>
<dbReference type="RefSeq" id="WP_327575461.1">
    <property type="nucleotide sequence ID" value="NZ_JBGOSP010000033.1"/>
</dbReference>
<evidence type="ECO:0000313" key="2">
    <source>
        <dbReference type="EMBL" id="MFA3842113.1"/>
    </source>
</evidence>
<comment type="caution">
    <text evidence="2">The sequence shown here is derived from an EMBL/GenBank/DDBJ whole genome shotgun (WGS) entry which is preliminary data.</text>
</comment>
<keyword evidence="1" id="KW-1133">Transmembrane helix</keyword>
<name>A0ABV4SYI7_9ACTN</name>